<sequence>MTTSQNSVSFPAPTAPAAADFIQAAQRYPDTAQRLATADQALAACESLELTQAQLDWCSTELGRGLTAALAAQESVADTLATYPAVSAVARFNGAAHSRNKTTLKAVLADQLGTRNKDVINAVAELAPADVTLDGVSPALPDAPRLQLEPDTGKLYLILPAIMPSDDERIEWLIDAGFDSFRIPAALDDEGRPQPQRVSIVQPTARITVTNSATGERHRLPVVDPTFPSVLFHPDLTRAEDQNRITSSTALFLAPTGTKFKLPADAVEDAEEAAAAPVEEPQEAEGAEAPEARVEEADAFPTRTAVPADELKFSSWPEWSLFEFRNLDITSVLLLSYGAANSTSKAHTAKQVHIGNLYAPRWYDAAGRISDAEGVDGNPIYTVSPKLQLPVHDSAEWTVELYYLDTTAEAYEAGELPERELVEEKIELDQYEGEPFLLFDDVFEDTWIGHYEIDVLRDGELVERRTYNMAEGFNLRVSYTGDSGANFRHPDQTGDANAYTKAYFAPRNTSEKYIELPFDRAQPIDRDERSQSFVISNPADYHLDVVVVPKALAYSVDQRGEQPDWDYFPNTITLDSLSKNGEFRVNFPGGIGGTASLLLTHEISRKVKVIQLKRKRGGAIFSTTNAAIRSAFKSAHASILATLAWHPHNAAATWDELDSAGKTKAYESELEFEKAYAAHATPDVIIATTARFTEAVPEITANIVGERLRLSGYSSDKDLAGFLWPATRPDIEPWSVEFDAGLSCPVPEELQDAGPLVLDVVESYPGFIPKAPKRPTFSAIVVNQEGHFDTADGAQLSWQLSKSNQKERIDKQLQPALWRHLYALRNVDDPLLSPLRAAVRRTVNSDPRHMLEALGRSNVRVGDQPALTVYHGLVNFDFHSNGERMVDFRATAWVYALELLNELIDGNLTGDAARDAMDFIDHAGGDYLTGLLTGAVPADLPPKTAEPTSLVLSPLRDTQQIMKEVVSAAQANALSDAVEALNDIAGDRGIVDAKALRHGWFELLRRRRKFEDIEGFVELRQELFEQEANIIGDDIRRHLVLLRKFGATYGQRQKNWWAWGPYISVAAAHVSRAAAAEQKGIAKFFTPIKSEHLKAWADIAQLAPTMTTYYLVMEEARQLVRAHGII</sequence>
<evidence type="ECO:0000313" key="2">
    <source>
        <dbReference type="EMBL" id="GJN42425.1"/>
    </source>
</evidence>
<feature type="region of interest" description="Disordered" evidence="1">
    <location>
        <begin position="268"/>
        <end position="295"/>
    </location>
</feature>
<proteinExistence type="predicted"/>
<dbReference type="AlphaFoldDB" id="A0AAV5G7Z8"/>
<dbReference type="EMBL" id="BQKK01000001">
    <property type="protein sequence ID" value="GJN42425.1"/>
    <property type="molecule type" value="Genomic_DNA"/>
</dbReference>
<organism evidence="2 3">
    <name type="scientific">Corynebacterium ammoniagenes</name>
    <name type="common">Brevibacterium ammoniagenes</name>
    <dbReference type="NCBI Taxonomy" id="1697"/>
    <lineage>
        <taxon>Bacteria</taxon>
        <taxon>Bacillati</taxon>
        <taxon>Actinomycetota</taxon>
        <taxon>Actinomycetes</taxon>
        <taxon>Mycobacteriales</taxon>
        <taxon>Corynebacteriaceae</taxon>
        <taxon>Corynebacterium</taxon>
    </lineage>
</organism>
<evidence type="ECO:0000256" key="1">
    <source>
        <dbReference type="SAM" id="MobiDB-lite"/>
    </source>
</evidence>
<dbReference type="RefSeq" id="WP_236163707.1">
    <property type="nucleotide sequence ID" value="NZ_BQKK01000001.1"/>
</dbReference>
<reference evidence="2" key="1">
    <citation type="submission" date="2021-12" db="EMBL/GenBank/DDBJ databases">
        <title>Draft genome sequence of Corynebacterium ammoniagenes strain T-723.</title>
        <authorList>
            <person name="Matsuzawa M."/>
            <person name="Hiratani M."/>
            <person name="Abe I."/>
            <person name="Tsuji Y."/>
            <person name="Nakamura J."/>
        </authorList>
    </citation>
    <scope>NUCLEOTIDE SEQUENCE</scope>
    <source>
        <strain evidence="2">T-723</strain>
    </source>
</reference>
<name>A0AAV5G7Z8_CORAM</name>
<gene>
    <name evidence="2" type="ORF">CAT723_09040</name>
</gene>
<comment type="caution">
    <text evidence="2">The sequence shown here is derived from an EMBL/GenBank/DDBJ whole genome shotgun (WGS) entry which is preliminary data.</text>
</comment>
<protein>
    <submittedName>
        <fullName evidence="2">Uncharacterized protein</fullName>
    </submittedName>
</protein>
<dbReference type="Proteomes" id="UP001054925">
    <property type="component" value="Unassembled WGS sequence"/>
</dbReference>
<accession>A0AAV5G7Z8</accession>
<evidence type="ECO:0000313" key="3">
    <source>
        <dbReference type="Proteomes" id="UP001054925"/>
    </source>
</evidence>